<reference evidence="4 5" key="2">
    <citation type="journal article" date="2021" name="Int. J. Syst. Evol. Microbiol.">
        <title>Roseibium litorale sp. nov., isolated from a tidal flat sediment and proposal for the reclassification of Labrenzia polysiphoniae as Roseibium polysiphoniae comb. nov.</title>
        <authorList>
            <person name="Liu Y."/>
            <person name="Pei T."/>
            <person name="Du J."/>
            <person name="Chao M."/>
            <person name="Deng M.R."/>
            <person name="Zhu H."/>
        </authorList>
    </citation>
    <scope>NUCLEOTIDE SEQUENCE [LARGE SCALE GENOMIC DNA]</scope>
    <source>
        <strain evidence="4 5">4C16A</strain>
    </source>
</reference>
<comment type="function">
    <text evidence="2">Catalyzes the conversion of 3-dehydroshikimate to protocatechuate (3,4-dihydroxybenzoate), a common intermediate of quinate and shikimate degradation pathways.</text>
</comment>
<protein>
    <recommendedName>
        <fullName evidence="2">3-dehydroshikimate dehydratase</fullName>
        <shortName evidence="2">DSD</shortName>
        <ecNumber evidence="2">4.2.1.118</ecNumber>
    </recommendedName>
</protein>
<feature type="binding site" evidence="2">
    <location>
        <position position="165"/>
    </location>
    <ligand>
        <name>a divalent metal cation</name>
        <dbReference type="ChEBI" id="CHEBI:60240"/>
        <note>catalytic</note>
    </ligand>
</feature>
<dbReference type="RefSeq" id="WP_192147137.1">
    <property type="nucleotide sequence ID" value="NZ_JACYXI010000002.1"/>
</dbReference>
<dbReference type="InterPro" id="IPR013022">
    <property type="entry name" value="Xyl_isomerase-like_TIM-brl"/>
</dbReference>
<dbReference type="Gene3D" id="3.20.20.150">
    <property type="entry name" value="Divalent-metal-dependent TIM barrel enzymes"/>
    <property type="match status" value="1"/>
</dbReference>
<dbReference type="PANTHER" id="PTHR12110">
    <property type="entry name" value="HYDROXYPYRUVATE ISOMERASE"/>
    <property type="match status" value="1"/>
</dbReference>
<dbReference type="SUPFAM" id="SSF51658">
    <property type="entry name" value="Xylose isomerase-like"/>
    <property type="match status" value="1"/>
</dbReference>
<keyword evidence="5" id="KW-1185">Reference proteome</keyword>
<dbReference type="PROSITE" id="PS51819">
    <property type="entry name" value="VOC"/>
    <property type="match status" value="2"/>
</dbReference>
<keyword evidence="1 2" id="KW-0479">Metal-binding</keyword>
<dbReference type="Pfam" id="PF14696">
    <property type="entry name" value="Glyoxalase_5"/>
    <property type="match status" value="1"/>
</dbReference>
<organism evidence="4 5">
    <name type="scientific">Roseibium litorale</name>
    <dbReference type="NCBI Taxonomy" id="2803841"/>
    <lineage>
        <taxon>Bacteria</taxon>
        <taxon>Pseudomonadati</taxon>
        <taxon>Pseudomonadota</taxon>
        <taxon>Alphaproteobacteria</taxon>
        <taxon>Hyphomicrobiales</taxon>
        <taxon>Stappiaceae</taxon>
        <taxon>Roseibium</taxon>
    </lineage>
</organism>
<dbReference type="InterPro" id="IPR036237">
    <property type="entry name" value="Xyl_isomerase-like_sf"/>
</dbReference>
<dbReference type="PANTHER" id="PTHR12110:SF21">
    <property type="entry name" value="XYLOSE ISOMERASE-LIKE TIM BARREL DOMAIN-CONTAINING PROTEIN"/>
    <property type="match status" value="1"/>
</dbReference>
<accession>A0ABR9CJI3</accession>
<dbReference type="CDD" id="cd08342">
    <property type="entry name" value="HPPD_N_like"/>
    <property type="match status" value="1"/>
</dbReference>
<gene>
    <name evidence="4" type="ORF">IG616_05570</name>
</gene>
<comment type="similarity">
    <text evidence="2">Belongs to the bacterial two-domain DSD family.</text>
</comment>
<dbReference type="EC" id="4.2.1.118" evidence="2"/>
<dbReference type="InterPro" id="IPR041736">
    <property type="entry name" value="4OHPhenylPyrv_dOase_N"/>
</dbReference>
<dbReference type="Gene3D" id="3.10.180.10">
    <property type="entry name" value="2,3-Dihydroxybiphenyl 1,2-Dioxygenase, domain 1"/>
    <property type="match status" value="2"/>
</dbReference>
<dbReference type="InterPro" id="IPR043700">
    <property type="entry name" value="DSD"/>
</dbReference>
<name>A0ABR9CJI3_9HYPH</name>
<dbReference type="InterPro" id="IPR029068">
    <property type="entry name" value="Glyas_Bleomycin-R_OHBP_Dase"/>
</dbReference>
<evidence type="ECO:0000313" key="4">
    <source>
        <dbReference type="EMBL" id="MBD8891004.1"/>
    </source>
</evidence>
<dbReference type="Pfam" id="PF01261">
    <property type="entry name" value="AP_endonuc_2"/>
    <property type="match status" value="1"/>
</dbReference>
<keyword evidence="4" id="KW-0413">Isomerase</keyword>
<keyword evidence="2" id="KW-0456">Lyase</keyword>
<dbReference type="Proteomes" id="UP000632063">
    <property type="component" value="Unassembled WGS sequence"/>
</dbReference>
<comment type="caution">
    <text evidence="4">The sequence shown here is derived from an EMBL/GenBank/DDBJ whole genome shotgun (WGS) entry which is preliminary data.</text>
</comment>
<feature type="binding site" evidence="2">
    <location>
        <position position="438"/>
    </location>
    <ligand>
        <name>Mg(2+)</name>
        <dbReference type="ChEBI" id="CHEBI:18420"/>
    </ligand>
</feature>
<dbReference type="GO" id="GO:0016853">
    <property type="term" value="F:isomerase activity"/>
    <property type="evidence" value="ECO:0007669"/>
    <property type="project" value="UniProtKB-KW"/>
</dbReference>
<dbReference type="EMBL" id="JACYXI010000002">
    <property type="protein sequence ID" value="MBD8891004.1"/>
    <property type="molecule type" value="Genomic_DNA"/>
</dbReference>
<feature type="domain" description="VOC" evidence="3">
    <location>
        <begin position="290"/>
        <end position="409"/>
    </location>
</feature>
<feature type="domain" description="VOC" evidence="3">
    <location>
        <begin position="435"/>
        <end position="584"/>
    </location>
</feature>
<evidence type="ECO:0000313" key="5">
    <source>
        <dbReference type="Proteomes" id="UP000632063"/>
    </source>
</evidence>
<evidence type="ECO:0000256" key="1">
    <source>
        <dbReference type="ARBA" id="ARBA00022723"/>
    </source>
</evidence>
<feature type="binding site" evidence="2">
    <location>
        <position position="516"/>
    </location>
    <ligand>
        <name>Mg(2+)</name>
        <dbReference type="ChEBI" id="CHEBI:18420"/>
    </ligand>
</feature>
<comment type="cofactor">
    <cofactor evidence="2">
        <name>a divalent metal cation</name>
        <dbReference type="ChEBI" id="CHEBI:60240"/>
    </cofactor>
</comment>
<evidence type="ECO:0000256" key="2">
    <source>
        <dbReference type="HAMAP-Rule" id="MF_02238"/>
    </source>
</evidence>
<dbReference type="InterPro" id="IPR037523">
    <property type="entry name" value="VOC_core"/>
</dbReference>
<sequence length="628" mass="69508">MKTSIATVSVPGNLREKLEAISAAGFDGIEIFEQDFIADEGSPRDVGQRIRDQGLEITLFQPFRDFEGLPGALRTKAFDRAERKFDLMQELGTDLVLFCSSVHSEALGGIDRAADDFRELGERAAKRGIRVGYEALAWGRHVNDHRDAWEIVRRADHPNIGLILDSFHTLGRKIDPDTIRRIPSDKIFFVQLADAPLIEMDLLYWSRHFRNMPGEGDLDVTAFMQAVMATGYQGPVSLEIFNDQFRGGSPASVAKDGLRSLVCLMDDVRRKEPGAQVDLPDMPERVKVSGTAFIEFASQGEEARNLAHFLTTLGFQETGQHITKDLTLWQQGDIRIIINQEARDFAGTTYTVHGTNICDIGLEVASAEETVARATALGAEPFQQPLTEGQIDIPAIRGLGGSLLHFLDGSSSLSSVWSSEFRMIQPVSGGAGLKRVDHVAQTMSYTEMLSWTLFYTSLFRMGKSPMVDVIDPDGLVRSQAVEADGQGFRITLNGAETHRTLAGSFLADSFGAPVQHVAFASEDIFASAEALEEAGFKALPMPDNYYADLVSRFDIAEDRLALMKRHNILYDRDAGGEFFQIYSRPFGGGMFFEVLERRGNYSGYGAPNAPFRIAAQKRMLRQKGVPRK</sequence>
<comment type="pathway">
    <text evidence="2">Aromatic compound metabolism; 3,4-dihydroxybenzoate biosynthesis.</text>
</comment>
<dbReference type="InterPro" id="IPR050312">
    <property type="entry name" value="IolE/XylAMocC-like"/>
</dbReference>
<dbReference type="HAMAP" id="MF_02238">
    <property type="entry name" value="DSD"/>
    <property type="match status" value="1"/>
</dbReference>
<dbReference type="SUPFAM" id="SSF54593">
    <property type="entry name" value="Glyoxalase/Bleomycin resistance protein/Dihydroxybiphenyl dioxygenase"/>
    <property type="match status" value="1"/>
</dbReference>
<comment type="catalytic activity">
    <reaction evidence="2">
        <text>3-dehydroshikimate = 3,4-dihydroxybenzoate + H2O</text>
        <dbReference type="Rhea" id="RHEA:24848"/>
        <dbReference type="ChEBI" id="CHEBI:15377"/>
        <dbReference type="ChEBI" id="CHEBI:16630"/>
        <dbReference type="ChEBI" id="CHEBI:36241"/>
        <dbReference type="EC" id="4.2.1.118"/>
    </reaction>
</comment>
<feature type="binding site" evidence="2">
    <location>
        <position position="593"/>
    </location>
    <ligand>
        <name>Mg(2+)</name>
        <dbReference type="ChEBI" id="CHEBI:18420"/>
    </ligand>
</feature>
<proteinExistence type="inferred from homology"/>
<feature type="binding site" evidence="2">
    <location>
        <position position="134"/>
    </location>
    <ligand>
        <name>a divalent metal cation</name>
        <dbReference type="ChEBI" id="CHEBI:60240"/>
        <note>catalytic</note>
    </ligand>
</feature>
<reference evidence="5" key="1">
    <citation type="submission" date="2020-09" db="EMBL/GenBank/DDBJ databases">
        <title>The genome sequence of strain Labrenzia suaedae 4C16A.</title>
        <authorList>
            <person name="Liu Y."/>
        </authorList>
    </citation>
    <scope>NUCLEOTIDE SEQUENCE [LARGE SCALE GENOMIC DNA]</scope>
    <source>
        <strain evidence="5">4C16A</strain>
    </source>
</reference>
<evidence type="ECO:0000259" key="3">
    <source>
        <dbReference type="PROSITE" id="PS51819"/>
    </source>
</evidence>
<feature type="binding site" evidence="2">
    <location>
        <position position="239"/>
    </location>
    <ligand>
        <name>a divalent metal cation</name>
        <dbReference type="ChEBI" id="CHEBI:60240"/>
        <note>catalytic</note>
    </ligand>
</feature>
<feature type="binding site" evidence="2">
    <location>
        <position position="191"/>
    </location>
    <ligand>
        <name>a divalent metal cation</name>
        <dbReference type="ChEBI" id="CHEBI:60240"/>
        <note>catalytic</note>
    </ligand>
</feature>